<organism evidence="1 2">
    <name type="scientific">Brevundimonas terrae</name>
    <dbReference type="NCBI Taxonomy" id="363631"/>
    <lineage>
        <taxon>Bacteria</taxon>
        <taxon>Pseudomonadati</taxon>
        <taxon>Pseudomonadota</taxon>
        <taxon>Alphaproteobacteria</taxon>
        <taxon>Caulobacterales</taxon>
        <taxon>Caulobacteraceae</taxon>
        <taxon>Brevundimonas</taxon>
    </lineage>
</organism>
<evidence type="ECO:0000313" key="1">
    <source>
        <dbReference type="EMBL" id="GAA0392797.1"/>
    </source>
</evidence>
<accession>A0ABN0YEW8</accession>
<dbReference type="InterPro" id="IPR045425">
    <property type="entry name" value="DUF6508"/>
</dbReference>
<sequence>MMSADLEQLANELDVIPDDQFVVWDKTGTGFTYAKYAPVFHAWERALGAIGLGGPSDVYDRMLKGEPVPNPSLETIATADQATLLGYATYIVRSERFSEGHIASCHRKGYLAAIVRRLAQLDNA</sequence>
<reference evidence="1 2" key="1">
    <citation type="journal article" date="2019" name="Int. J. Syst. Evol. Microbiol.">
        <title>The Global Catalogue of Microorganisms (GCM) 10K type strain sequencing project: providing services to taxonomists for standard genome sequencing and annotation.</title>
        <authorList>
            <consortium name="The Broad Institute Genomics Platform"/>
            <consortium name="The Broad Institute Genome Sequencing Center for Infectious Disease"/>
            <person name="Wu L."/>
            <person name="Ma J."/>
        </authorList>
    </citation>
    <scope>NUCLEOTIDE SEQUENCE [LARGE SCALE GENOMIC DNA]</scope>
    <source>
        <strain evidence="1 2">JCM 13476</strain>
    </source>
</reference>
<dbReference type="EMBL" id="BAAAEJ010000007">
    <property type="protein sequence ID" value="GAA0392797.1"/>
    <property type="molecule type" value="Genomic_DNA"/>
</dbReference>
<keyword evidence="2" id="KW-1185">Reference proteome</keyword>
<proteinExistence type="predicted"/>
<gene>
    <name evidence="1" type="ORF">GCM10009093_19230</name>
</gene>
<name>A0ABN0YEW8_9CAUL</name>
<comment type="caution">
    <text evidence="1">The sequence shown here is derived from an EMBL/GenBank/DDBJ whole genome shotgun (WGS) entry which is preliminary data.</text>
</comment>
<evidence type="ECO:0000313" key="2">
    <source>
        <dbReference type="Proteomes" id="UP001500791"/>
    </source>
</evidence>
<dbReference type="Proteomes" id="UP001500791">
    <property type="component" value="Unassembled WGS sequence"/>
</dbReference>
<dbReference type="Pfam" id="PF20118">
    <property type="entry name" value="DUF6508"/>
    <property type="match status" value="1"/>
</dbReference>
<protein>
    <submittedName>
        <fullName evidence="1">Uncharacterized protein</fullName>
    </submittedName>
</protein>
<dbReference type="RefSeq" id="WP_167177173.1">
    <property type="nucleotide sequence ID" value="NZ_BAAAEJ010000007.1"/>
</dbReference>